<proteinExistence type="predicted"/>
<organism evidence="4">
    <name type="scientific">Echinostoma caproni</name>
    <dbReference type="NCBI Taxonomy" id="27848"/>
    <lineage>
        <taxon>Eukaryota</taxon>
        <taxon>Metazoa</taxon>
        <taxon>Spiralia</taxon>
        <taxon>Lophotrochozoa</taxon>
        <taxon>Platyhelminthes</taxon>
        <taxon>Trematoda</taxon>
        <taxon>Digenea</taxon>
        <taxon>Plagiorchiida</taxon>
        <taxon>Echinostomata</taxon>
        <taxon>Echinostomatoidea</taxon>
        <taxon>Echinostomatidae</taxon>
        <taxon>Echinostoma</taxon>
    </lineage>
</organism>
<accession>A0A183A9T9</accession>
<name>A0A183A9T9_9TREM</name>
<dbReference type="Pfam" id="PF07173">
    <property type="entry name" value="GRDP-like"/>
    <property type="match status" value="1"/>
</dbReference>
<dbReference type="EMBL" id="UZAN01040629">
    <property type="protein sequence ID" value="VDP70355.1"/>
    <property type="molecule type" value="Genomic_DNA"/>
</dbReference>
<keyword evidence="3" id="KW-1185">Reference proteome</keyword>
<feature type="compositionally biased region" description="Polar residues" evidence="1">
    <location>
        <begin position="660"/>
        <end position="678"/>
    </location>
</feature>
<reference evidence="2 3" key="2">
    <citation type="submission" date="2018-11" db="EMBL/GenBank/DDBJ databases">
        <authorList>
            <consortium name="Pathogen Informatics"/>
        </authorList>
    </citation>
    <scope>NUCLEOTIDE SEQUENCE [LARGE SCALE GENOMIC DNA]</scope>
    <source>
        <strain evidence="2 3">Egypt</strain>
    </source>
</reference>
<dbReference type="OrthoDB" id="2684236at2759"/>
<dbReference type="Proteomes" id="UP000272942">
    <property type="component" value="Unassembled WGS sequence"/>
</dbReference>
<feature type="compositionally biased region" description="Polar residues" evidence="1">
    <location>
        <begin position="738"/>
        <end position="753"/>
    </location>
</feature>
<dbReference type="InterPro" id="IPR009836">
    <property type="entry name" value="GRDP-like"/>
</dbReference>
<evidence type="ECO:0000256" key="1">
    <source>
        <dbReference type="SAM" id="MobiDB-lite"/>
    </source>
</evidence>
<dbReference type="PANTHER" id="PTHR34365">
    <property type="entry name" value="ENOLASE (DUF1399)"/>
    <property type="match status" value="1"/>
</dbReference>
<dbReference type="AlphaFoldDB" id="A0A183A9T9"/>
<feature type="region of interest" description="Disordered" evidence="1">
    <location>
        <begin position="29"/>
        <end position="67"/>
    </location>
</feature>
<evidence type="ECO:0000313" key="2">
    <source>
        <dbReference type="EMBL" id="VDP70355.1"/>
    </source>
</evidence>
<feature type="compositionally biased region" description="Polar residues" evidence="1">
    <location>
        <begin position="29"/>
        <end position="39"/>
    </location>
</feature>
<gene>
    <name evidence="2" type="ORF">ECPE_LOCUS3724</name>
</gene>
<evidence type="ECO:0000313" key="3">
    <source>
        <dbReference type="Proteomes" id="UP000272942"/>
    </source>
</evidence>
<dbReference type="PANTHER" id="PTHR34365:SF7">
    <property type="entry name" value="GLYCINE-RICH DOMAIN-CONTAINING PROTEIN 1"/>
    <property type="match status" value="1"/>
</dbReference>
<feature type="region of interest" description="Disordered" evidence="1">
    <location>
        <begin position="732"/>
        <end position="753"/>
    </location>
</feature>
<dbReference type="WBParaSite" id="ECPE_0000372701-mRNA-1">
    <property type="protein sequence ID" value="ECPE_0000372701-mRNA-1"/>
    <property type="gene ID" value="ECPE_0000372701"/>
</dbReference>
<reference evidence="4" key="1">
    <citation type="submission" date="2016-06" db="UniProtKB">
        <authorList>
            <consortium name="WormBaseParasite"/>
        </authorList>
    </citation>
    <scope>IDENTIFICATION</scope>
</reference>
<feature type="compositionally biased region" description="Polar residues" evidence="1">
    <location>
        <begin position="46"/>
        <end position="67"/>
    </location>
</feature>
<evidence type="ECO:0000313" key="4">
    <source>
        <dbReference type="WBParaSite" id="ECPE_0000372701-mRNA-1"/>
    </source>
</evidence>
<protein>
    <submittedName>
        <fullName evidence="4">WD_REPEATS_REGION domain-containing protein</fullName>
    </submittedName>
</protein>
<feature type="region of interest" description="Disordered" evidence="1">
    <location>
        <begin position="655"/>
        <end position="679"/>
    </location>
</feature>
<sequence length="1195" mass="134005">MTRKICSEDILKGTRKRAPEIPVIGLTANVNGDNKSVSTDEIAPPSESSTNDPNTHVDLNSSVSDKTNAKITPELSTLVLHDPVFTDRPLQLMSENDTSIGSSVSTLWNNNNRNTPCHSPGFRTKKIPIRINVPVSCRRLVELYSRLEQLNPYLGPLKPGYNEWIQQFALYRYETFWLPLAAEHKLCAGAPLDVQAIWISHMMDPLIYRQDCQRVAGRVVEHRLVSRRKLRQLTDKARGLWQRHYPKEPFDFDPNRTGYAELLEAQNPKYGRPGRVSGEVLNIARCQSHFSYQVDFLESAERRYKQFLFVRRLQCQIAHYLQPQVSDVRVDGQWVRAPDEEPTPISNPGTESRHGLYVPIDIELVWRAHLVHPKFYARDTSCLYGKMLPHPCRPFDDTMLTYLSDVHFPLTTLTQGLYTTPKATNNPTVGFTDLWKAHFPESELYRAGSCDRGVPPREHLSELNHTEIYRMATKFTNISLNSVIARFDPNLEKFAIRIRHHQHKPHQPQVSSLQPSDATPPINRAGSLVTSPIRSTHQSPQNRVTTNPAWDLTPIPYQYSHQPGTIGECICKLHPPGRIWTGSDTARPIVQFTMISGAHDQIAIDLVDKRGWLCPSNRLIGRGLLQLTSAIERFKATNPVELELTCPLQTDSCREEDGSHISQKNNPKGSARNGSTSFGDKIRPIKERVLNHLDEQVLTVRVLHNVVQRLSVVQVWSGNRLLSTGQMIGREQLPECQQKANGPRSSAKSKENGTQFGLNWQQNERAILIKDAHSDWCVLIGRWSDFKRFPDPMWSGEQNGQESDVAGTCATRGRGGHLSLRVRWLTSPESKQLFAQIPDNVNSSSIILQDTAVNIQTGEIHISKECQDVAQNVCLAFCCGLMHVLCQPRILTQEQGFKSIWDAGLLSNYPSSSSKLIQSQSAGSVHEVDPEQPSIMTTSTSFDSNNIIQLIDKPPVKGHPTADGGTKRQGIETTKLFWSLSSTISKEWEPMKTRLLRDGCPEEFTAPKGTKSTASFSPIEILGHALFSIASDSSTHPQPSELRGSSNDIVDQQNGASIYGTLDHSFRTMSSTHISTRGQLTSLNFVLCRSAGLPIDTLIPSIQLTRYIDRTNQLNTFLSGCTDEVKSGQKNGVLLMKPATNGIPPNNRNLMSTAISEERSQHARELVTLFICGDLNEAAILTFEKPLFIVLYSDR</sequence>